<dbReference type="GO" id="GO:0004674">
    <property type="term" value="F:protein serine/threonine kinase activity"/>
    <property type="evidence" value="ECO:0007669"/>
    <property type="project" value="UniProtKB-KW"/>
</dbReference>
<keyword evidence="2" id="KW-0808">Transferase</keyword>
<gene>
    <name evidence="2" type="ORF">AMQ22_02147</name>
</gene>
<evidence type="ECO:0000259" key="1">
    <source>
        <dbReference type="Pfam" id="PF01636"/>
    </source>
</evidence>
<dbReference type="Gene3D" id="3.90.1200.10">
    <property type="match status" value="1"/>
</dbReference>
<proteinExistence type="predicted"/>
<reference evidence="2 3" key="1">
    <citation type="journal article" date="2016" name="ISME J.">
        <title>Chasing the elusive Euryarchaeota class WSA2: genomes reveal a uniquely fastidious methyl-reducing methanogen.</title>
        <authorList>
            <person name="Nobu M.K."/>
            <person name="Narihiro T."/>
            <person name="Kuroda K."/>
            <person name="Mei R."/>
            <person name="Liu W.T."/>
        </authorList>
    </citation>
    <scope>NUCLEOTIDE SEQUENCE [LARGE SCALE GENOMIC DNA]</scope>
    <source>
        <strain evidence="2">U1lsi0528_Bin055</strain>
    </source>
</reference>
<accession>A0A150INL4</accession>
<dbReference type="Proteomes" id="UP000075398">
    <property type="component" value="Unassembled WGS sequence"/>
</dbReference>
<comment type="caution">
    <text evidence="2">The sequence shown here is derived from an EMBL/GenBank/DDBJ whole genome shotgun (WGS) entry which is preliminary data.</text>
</comment>
<protein>
    <submittedName>
        <fullName evidence="2">Serine/threonine protein kinase</fullName>
    </submittedName>
</protein>
<evidence type="ECO:0000313" key="3">
    <source>
        <dbReference type="Proteomes" id="UP000075398"/>
    </source>
</evidence>
<name>A0A150INL4_9EURY</name>
<dbReference type="InterPro" id="IPR011009">
    <property type="entry name" value="Kinase-like_dom_sf"/>
</dbReference>
<keyword evidence="2" id="KW-0723">Serine/threonine-protein kinase</keyword>
<dbReference type="EMBL" id="LNGC01000205">
    <property type="protein sequence ID" value="KYC46415.1"/>
    <property type="molecule type" value="Genomic_DNA"/>
</dbReference>
<dbReference type="Pfam" id="PF01636">
    <property type="entry name" value="APH"/>
    <property type="match status" value="1"/>
</dbReference>
<dbReference type="InterPro" id="IPR002575">
    <property type="entry name" value="Aminoglycoside_PTrfase"/>
</dbReference>
<dbReference type="SUPFAM" id="SSF56112">
    <property type="entry name" value="Protein kinase-like (PK-like)"/>
    <property type="match status" value="1"/>
</dbReference>
<sequence length="280" mass="33500">MQFPKFREPIVDPMIIPLQKASIDNIMGYLPAGNDVLLCSGMVNNKYSLFILKISRHKEADFKNEFEQVTLVSEQIKTHQVFEYGIVQDHEYLVLDWIEGKRIPEFLSEYRENKKRYCMEFGNNLGMIHSLKVNTKITKDRTKYNIIDDKISDIKYLEILKWIERNIPLAINECYIHGDYHYANILWNNDSIKCTLDWELAGIGNREFDLAWAVIRRPNQLFFLTQDEENYILDGYTKYNTFCQKNYEYYKVICMMRFYKLISDSEYRNWIVNMCEEIIS</sequence>
<dbReference type="AlphaFoldDB" id="A0A150INL4"/>
<feature type="domain" description="Aminoglycoside phosphotransferase" evidence="1">
    <location>
        <begin position="50"/>
        <end position="236"/>
    </location>
</feature>
<dbReference type="PANTHER" id="PTHR21310">
    <property type="entry name" value="AMINOGLYCOSIDE PHOSPHOTRANSFERASE-RELATED-RELATED"/>
    <property type="match status" value="1"/>
</dbReference>
<evidence type="ECO:0000313" key="2">
    <source>
        <dbReference type="EMBL" id="KYC46415.1"/>
    </source>
</evidence>
<keyword evidence="2" id="KW-0418">Kinase</keyword>
<organism evidence="2 3">
    <name type="scientific">Candidatus Methanofastidiosum methylothiophilum</name>
    <dbReference type="NCBI Taxonomy" id="1705564"/>
    <lineage>
        <taxon>Archaea</taxon>
        <taxon>Methanobacteriati</taxon>
        <taxon>Methanobacteriota</taxon>
        <taxon>Stenosarchaea group</taxon>
        <taxon>Candidatus Methanofastidiosia</taxon>
        <taxon>Candidatus Methanofastidiosales</taxon>
        <taxon>Candidatus Methanofastidiosaceae</taxon>
        <taxon>Candidatus Methanofastidiosum</taxon>
    </lineage>
</organism>
<dbReference type="InterPro" id="IPR051678">
    <property type="entry name" value="AGP_Transferase"/>
</dbReference>